<keyword evidence="2" id="KW-0560">Oxidoreductase</keyword>
<keyword evidence="2" id="KW-0479">Metal-binding</keyword>
<dbReference type="PRINTS" id="PR00359">
    <property type="entry name" value="BP450"/>
</dbReference>
<protein>
    <submittedName>
        <fullName evidence="3">Cytochrome P450</fullName>
    </submittedName>
</protein>
<dbReference type="PRINTS" id="PR00385">
    <property type="entry name" value="P450"/>
</dbReference>
<evidence type="ECO:0000256" key="2">
    <source>
        <dbReference type="RuleBase" id="RU000461"/>
    </source>
</evidence>
<dbReference type="PROSITE" id="PS00086">
    <property type="entry name" value="CYTOCHROME_P450"/>
    <property type="match status" value="1"/>
</dbReference>
<dbReference type="Gene3D" id="1.10.630.10">
    <property type="entry name" value="Cytochrome P450"/>
    <property type="match status" value="1"/>
</dbReference>
<reference evidence="4" key="1">
    <citation type="journal article" date="2019" name="Int. J. Syst. Evol. Microbiol.">
        <title>The Global Catalogue of Microorganisms (GCM) 10K type strain sequencing project: providing services to taxonomists for standard genome sequencing and annotation.</title>
        <authorList>
            <consortium name="The Broad Institute Genomics Platform"/>
            <consortium name="The Broad Institute Genome Sequencing Center for Infectious Disease"/>
            <person name="Wu L."/>
            <person name="Ma J."/>
        </authorList>
    </citation>
    <scope>NUCLEOTIDE SEQUENCE [LARGE SCALE GENOMIC DNA]</scope>
    <source>
        <strain evidence="4">JCM 10696</strain>
    </source>
</reference>
<name>A0ABP4BXB0_9ACTN</name>
<dbReference type="EMBL" id="BAAAHH010000017">
    <property type="protein sequence ID" value="GAA0955858.1"/>
    <property type="molecule type" value="Genomic_DNA"/>
</dbReference>
<dbReference type="Proteomes" id="UP001500665">
    <property type="component" value="Unassembled WGS sequence"/>
</dbReference>
<organism evidence="3 4">
    <name type="scientific">Actinocorallia libanotica</name>
    <dbReference type="NCBI Taxonomy" id="46162"/>
    <lineage>
        <taxon>Bacteria</taxon>
        <taxon>Bacillati</taxon>
        <taxon>Actinomycetota</taxon>
        <taxon>Actinomycetes</taxon>
        <taxon>Streptosporangiales</taxon>
        <taxon>Thermomonosporaceae</taxon>
        <taxon>Actinocorallia</taxon>
    </lineage>
</organism>
<keyword evidence="4" id="KW-1185">Reference proteome</keyword>
<keyword evidence="2" id="KW-0408">Iron</keyword>
<dbReference type="SUPFAM" id="SSF48264">
    <property type="entry name" value="Cytochrome P450"/>
    <property type="match status" value="1"/>
</dbReference>
<dbReference type="RefSeq" id="WP_344242506.1">
    <property type="nucleotide sequence ID" value="NZ_BAAAHH010000017.1"/>
</dbReference>
<keyword evidence="2" id="KW-0503">Monooxygenase</keyword>
<dbReference type="InterPro" id="IPR017972">
    <property type="entry name" value="Cyt_P450_CS"/>
</dbReference>
<evidence type="ECO:0000313" key="4">
    <source>
        <dbReference type="Proteomes" id="UP001500665"/>
    </source>
</evidence>
<proteinExistence type="inferred from homology"/>
<gene>
    <name evidence="3" type="ORF">GCM10009550_41270</name>
</gene>
<evidence type="ECO:0000313" key="3">
    <source>
        <dbReference type="EMBL" id="GAA0955858.1"/>
    </source>
</evidence>
<evidence type="ECO:0000256" key="1">
    <source>
        <dbReference type="ARBA" id="ARBA00010617"/>
    </source>
</evidence>
<sequence length="407" mass="43850">MSATPTITLDPTATDHQGEAARLRAAGPVVRVLLPGGVTAWAVTTQKLLAELITDPRITKDWHHWHQLAEGRIPEGWPLIGMIKVTNLVSADGPEHQRLRSPILGALSPRGVTALTPRIRQIITELLDELPGRAGADGVVDLHEHFSVALPLQVICEIMGVPADWRARLRQLVDNVLSAVLPPEEVVQTQAAITGLLAELIELKTAHPGEDLTSDLIALRAEDPAALSARELMDTLWALLAAGQETTLSLLTNAVRLLLTHPDQLALAQSGQVGWEAVVEEVLRFDGPVANFPGRYTLEDITLAEVPIPAGEMVLAPYSALGRCPVHHGPDAGRFQLDRHPATRHLAFGHGPHVCPGAHLARTEARLALEALFGRYPGLRLAVGQEQLVPIPSHFTNSLTALPVRLG</sequence>
<comment type="similarity">
    <text evidence="1 2">Belongs to the cytochrome P450 family.</text>
</comment>
<dbReference type="InterPro" id="IPR002397">
    <property type="entry name" value="Cyt_P450_B"/>
</dbReference>
<dbReference type="PANTHER" id="PTHR46696">
    <property type="entry name" value="P450, PUTATIVE (EUROFUNG)-RELATED"/>
    <property type="match status" value="1"/>
</dbReference>
<dbReference type="CDD" id="cd11029">
    <property type="entry name" value="CYP107-like"/>
    <property type="match status" value="1"/>
</dbReference>
<dbReference type="PANTHER" id="PTHR46696:SF1">
    <property type="entry name" value="CYTOCHROME P450 YJIB-RELATED"/>
    <property type="match status" value="1"/>
</dbReference>
<accession>A0ABP4BXB0</accession>
<keyword evidence="2" id="KW-0349">Heme</keyword>
<dbReference type="Pfam" id="PF00067">
    <property type="entry name" value="p450"/>
    <property type="match status" value="1"/>
</dbReference>
<dbReference type="InterPro" id="IPR001128">
    <property type="entry name" value="Cyt_P450"/>
</dbReference>
<dbReference type="InterPro" id="IPR036396">
    <property type="entry name" value="Cyt_P450_sf"/>
</dbReference>
<comment type="caution">
    <text evidence="3">The sequence shown here is derived from an EMBL/GenBank/DDBJ whole genome shotgun (WGS) entry which is preliminary data.</text>
</comment>